<name>A0A226EJ57_FOLCA</name>
<keyword evidence="2" id="KW-0812">Transmembrane</keyword>
<keyword evidence="4" id="KW-1185">Reference proteome</keyword>
<organism evidence="3 4">
    <name type="scientific">Folsomia candida</name>
    <name type="common">Springtail</name>
    <dbReference type="NCBI Taxonomy" id="158441"/>
    <lineage>
        <taxon>Eukaryota</taxon>
        <taxon>Metazoa</taxon>
        <taxon>Ecdysozoa</taxon>
        <taxon>Arthropoda</taxon>
        <taxon>Hexapoda</taxon>
        <taxon>Collembola</taxon>
        <taxon>Entomobryomorpha</taxon>
        <taxon>Isotomoidea</taxon>
        <taxon>Isotomidae</taxon>
        <taxon>Proisotominae</taxon>
        <taxon>Folsomia</taxon>
    </lineage>
</organism>
<proteinExistence type="predicted"/>
<dbReference type="Proteomes" id="UP000198287">
    <property type="component" value="Unassembled WGS sequence"/>
</dbReference>
<evidence type="ECO:0000313" key="4">
    <source>
        <dbReference type="Proteomes" id="UP000198287"/>
    </source>
</evidence>
<evidence type="ECO:0000313" key="3">
    <source>
        <dbReference type="EMBL" id="OXA57147.1"/>
    </source>
</evidence>
<sequence length="143" mass="16018">MFSKQPRTTGILCTKVIVTVISILTMTKVTSNLDSPTPCQKGGSDSSPPDSGSSEDESENEVMMKYMKEMEYEMNIRKNRGKNGTIMSIATGIIGIIVGMLITRFIFYGKWKPLNECTIKNPPNFCHNCYGPFSGKWLWCVDE</sequence>
<dbReference type="EMBL" id="LNIX01000003">
    <property type="protein sequence ID" value="OXA57147.1"/>
    <property type="molecule type" value="Genomic_DNA"/>
</dbReference>
<feature type="region of interest" description="Disordered" evidence="1">
    <location>
        <begin position="34"/>
        <end position="60"/>
    </location>
</feature>
<dbReference type="AlphaFoldDB" id="A0A226EJ57"/>
<accession>A0A226EJ57</accession>
<evidence type="ECO:0000256" key="1">
    <source>
        <dbReference type="SAM" id="MobiDB-lite"/>
    </source>
</evidence>
<comment type="caution">
    <text evidence="3">The sequence shown here is derived from an EMBL/GenBank/DDBJ whole genome shotgun (WGS) entry which is preliminary data.</text>
</comment>
<gene>
    <name evidence="3" type="ORF">Fcan01_07780</name>
</gene>
<evidence type="ECO:0000256" key="2">
    <source>
        <dbReference type="SAM" id="Phobius"/>
    </source>
</evidence>
<keyword evidence="2" id="KW-1133">Transmembrane helix</keyword>
<feature type="transmembrane region" description="Helical" evidence="2">
    <location>
        <begin position="84"/>
        <end position="107"/>
    </location>
</feature>
<keyword evidence="2" id="KW-0472">Membrane</keyword>
<protein>
    <submittedName>
        <fullName evidence="3">Uncharacterized protein</fullName>
    </submittedName>
</protein>
<reference evidence="3 4" key="1">
    <citation type="submission" date="2015-12" db="EMBL/GenBank/DDBJ databases">
        <title>The genome of Folsomia candida.</title>
        <authorList>
            <person name="Faddeeva A."/>
            <person name="Derks M.F."/>
            <person name="Anvar Y."/>
            <person name="Smit S."/>
            <person name="Van Straalen N."/>
            <person name="Roelofs D."/>
        </authorList>
    </citation>
    <scope>NUCLEOTIDE SEQUENCE [LARGE SCALE GENOMIC DNA]</scope>
    <source>
        <strain evidence="3 4">VU population</strain>
        <tissue evidence="3">Whole body</tissue>
    </source>
</reference>
<feature type="compositionally biased region" description="Low complexity" evidence="1">
    <location>
        <begin position="42"/>
        <end position="52"/>
    </location>
</feature>